<reference evidence="3" key="1">
    <citation type="submission" date="2019-07" db="EMBL/GenBank/DDBJ databases">
        <title>Chitinimonas sp. nov., isolated from Ny-Alesund, arctica soil.</title>
        <authorList>
            <person name="Xu Q."/>
            <person name="Peng F."/>
        </authorList>
    </citation>
    <scope>NUCLEOTIDE SEQUENCE [LARGE SCALE GENOMIC DNA]</scope>
    <source>
        <strain evidence="3">R3-44</strain>
    </source>
</reference>
<evidence type="ECO:0000313" key="3">
    <source>
        <dbReference type="Proteomes" id="UP000317550"/>
    </source>
</evidence>
<sequence length="328" mass="36338">MIMMLNQARSNQTYWHCYHNPALLARVLSVVQTRHLQSAEVELHIDLYRQRDKTAPVLILNHGGGGYGGLFVGLALAFYEQGYTVIVPDQKGQGRSGGEMGDFTVAEAVQNIVDVAAWARQEFNGLLYLCGGSIGGGLTYAAAAAMATQGKPPVAAVCLNLFDFGDPVTGLAFTRFAILAKIPGLPKVCRTIIGLLAKLTPGMRLPYRPLARFENMMDERDLAMDFYAKWRADPLTLRTVTARYLASMLDTAFAIPLEENSQVPVLVINQKRDKMIKPQLTLDCYRRLSGQKAYAEIDWGHFSLQPEFNNELIALGEQWLGKRNINSP</sequence>
<proteinExistence type="predicted"/>
<dbReference type="RefSeq" id="WP_144277498.1">
    <property type="nucleotide sequence ID" value="NZ_CP041730.1"/>
</dbReference>
<name>A0A516SD71_9NEIS</name>
<organism evidence="2 3">
    <name type="scientific">Chitinimonas arctica</name>
    <dbReference type="NCBI Taxonomy" id="2594795"/>
    <lineage>
        <taxon>Bacteria</taxon>
        <taxon>Pseudomonadati</taxon>
        <taxon>Pseudomonadota</taxon>
        <taxon>Betaproteobacteria</taxon>
        <taxon>Neisseriales</taxon>
        <taxon>Chitinibacteraceae</taxon>
        <taxon>Chitinimonas</taxon>
    </lineage>
</organism>
<dbReference type="Proteomes" id="UP000317550">
    <property type="component" value="Chromosome"/>
</dbReference>
<dbReference type="SUPFAM" id="SSF53474">
    <property type="entry name" value="alpha/beta-Hydrolases"/>
    <property type="match status" value="1"/>
</dbReference>
<dbReference type="OrthoDB" id="5495375at2"/>
<gene>
    <name evidence="2" type="ORF">FNU76_06885</name>
</gene>
<dbReference type="InterPro" id="IPR051044">
    <property type="entry name" value="MAG_DAG_Lipase"/>
</dbReference>
<dbReference type="KEGG" id="cari:FNU76_06885"/>
<protein>
    <submittedName>
        <fullName evidence="2">Lysophospholipase</fullName>
    </submittedName>
</protein>
<dbReference type="EMBL" id="CP041730">
    <property type="protein sequence ID" value="QDQ26099.1"/>
    <property type="molecule type" value="Genomic_DNA"/>
</dbReference>
<dbReference type="AlphaFoldDB" id="A0A516SD71"/>
<dbReference type="InterPro" id="IPR029058">
    <property type="entry name" value="AB_hydrolase_fold"/>
</dbReference>
<evidence type="ECO:0000259" key="1">
    <source>
        <dbReference type="Pfam" id="PF12146"/>
    </source>
</evidence>
<keyword evidence="3" id="KW-1185">Reference proteome</keyword>
<dbReference type="Gene3D" id="3.40.50.1820">
    <property type="entry name" value="alpha/beta hydrolase"/>
    <property type="match status" value="1"/>
</dbReference>
<dbReference type="InterPro" id="IPR022742">
    <property type="entry name" value="Hydrolase_4"/>
</dbReference>
<evidence type="ECO:0000313" key="2">
    <source>
        <dbReference type="EMBL" id="QDQ26099.1"/>
    </source>
</evidence>
<dbReference type="PANTHER" id="PTHR11614">
    <property type="entry name" value="PHOSPHOLIPASE-RELATED"/>
    <property type="match status" value="1"/>
</dbReference>
<feature type="domain" description="Serine aminopeptidase S33" evidence="1">
    <location>
        <begin position="55"/>
        <end position="292"/>
    </location>
</feature>
<accession>A0A516SD71</accession>
<dbReference type="Pfam" id="PF12146">
    <property type="entry name" value="Hydrolase_4"/>
    <property type="match status" value="1"/>
</dbReference>